<comment type="caution">
    <text evidence="5">The sequence shown here is derived from an EMBL/GenBank/DDBJ whole genome shotgun (WGS) entry which is preliminary data.</text>
</comment>
<organism evidence="5 6">
    <name type="scientific">Actinocrinis puniceicyclus</name>
    <dbReference type="NCBI Taxonomy" id="977794"/>
    <lineage>
        <taxon>Bacteria</taxon>
        <taxon>Bacillati</taxon>
        <taxon>Actinomycetota</taxon>
        <taxon>Actinomycetes</taxon>
        <taxon>Catenulisporales</taxon>
        <taxon>Actinospicaceae</taxon>
        <taxon>Actinocrinis</taxon>
    </lineage>
</organism>
<dbReference type="InterPro" id="IPR014031">
    <property type="entry name" value="Ketoacyl_synth_C"/>
</dbReference>
<dbReference type="EMBL" id="JAGSXH010000010">
    <property type="protein sequence ID" value="MBS2962362.1"/>
    <property type="molecule type" value="Genomic_DNA"/>
</dbReference>
<gene>
    <name evidence="5" type="ORF">KGA66_04840</name>
</gene>
<evidence type="ECO:0000313" key="5">
    <source>
        <dbReference type="EMBL" id="MBS2962362.1"/>
    </source>
</evidence>
<dbReference type="Gene3D" id="3.40.47.10">
    <property type="match status" value="1"/>
</dbReference>
<dbReference type="AlphaFoldDB" id="A0A8J8B9Z2"/>
<dbReference type="InterPro" id="IPR014030">
    <property type="entry name" value="Ketoacyl_synth_N"/>
</dbReference>
<dbReference type="GO" id="GO:0005829">
    <property type="term" value="C:cytosol"/>
    <property type="evidence" value="ECO:0007669"/>
    <property type="project" value="TreeGrafter"/>
</dbReference>
<dbReference type="Pfam" id="PF02801">
    <property type="entry name" value="Ketoacyl-synt_C"/>
    <property type="match status" value="1"/>
</dbReference>
<dbReference type="GO" id="GO:0006633">
    <property type="term" value="P:fatty acid biosynthetic process"/>
    <property type="evidence" value="ECO:0007669"/>
    <property type="project" value="TreeGrafter"/>
</dbReference>
<dbReference type="GO" id="GO:0004315">
    <property type="term" value="F:3-oxoacyl-[acyl-carrier-protein] synthase activity"/>
    <property type="evidence" value="ECO:0007669"/>
    <property type="project" value="TreeGrafter"/>
</dbReference>
<dbReference type="CDD" id="cd00834">
    <property type="entry name" value="KAS_I_II"/>
    <property type="match status" value="1"/>
</dbReference>
<sequence length="421" mass="43806">MAGDGAARGARRVVITGIGPVSSIGIGAERFARGLAEARSGVRPITAFDTAGFAHTNGCEVADFDPAARLARLDPDSVGRAAQFAAAAAGLALRDAGVDPARLAQVPGLISVGTTDGESQDLDRLTELCVRGGLDELPPRLVRRVPSSWLSASVAHEFGLRDVEAVTLPTACAAGNYAIGYAYDVLSLGEAEYALCGGADAMCRKTFAGFYRLGTIAPTACAPFDVDRRGILTGEGSGMLFIEPYESAVRRGAHIYAEILGYGLSCDARHPVAPDRSSIVECMRRAHRNSAVRPEQIDLISAHGTGTKANDLTEAAAVREVFADAAPPTVSIKSMIGHSMGAASALSAIACAVAVDRGFIPPTINHVSTDPECGLDCVPNTARRADLRIVQNNAFAFGGNNAIVLFGRCDERTPAREVAAA</sequence>
<evidence type="ECO:0000256" key="3">
    <source>
        <dbReference type="RuleBase" id="RU003694"/>
    </source>
</evidence>
<keyword evidence="6" id="KW-1185">Reference proteome</keyword>
<dbReference type="InterPro" id="IPR000794">
    <property type="entry name" value="Beta-ketoacyl_synthase"/>
</dbReference>
<dbReference type="Pfam" id="PF00109">
    <property type="entry name" value="ketoacyl-synt"/>
    <property type="match status" value="1"/>
</dbReference>
<dbReference type="PROSITE" id="PS52004">
    <property type="entry name" value="KS3_2"/>
    <property type="match status" value="1"/>
</dbReference>
<dbReference type="InterPro" id="IPR020841">
    <property type="entry name" value="PKS_Beta-ketoAc_synthase_dom"/>
</dbReference>
<evidence type="ECO:0000259" key="4">
    <source>
        <dbReference type="PROSITE" id="PS52004"/>
    </source>
</evidence>
<dbReference type="SUPFAM" id="SSF53901">
    <property type="entry name" value="Thiolase-like"/>
    <property type="match status" value="2"/>
</dbReference>
<dbReference type="PANTHER" id="PTHR11712">
    <property type="entry name" value="POLYKETIDE SYNTHASE-RELATED"/>
    <property type="match status" value="1"/>
</dbReference>
<evidence type="ECO:0000256" key="2">
    <source>
        <dbReference type="ARBA" id="ARBA00022679"/>
    </source>
</evidence>
<dbReference type="SMART" id="SM00825">
    <property type="entry name" value="PKS_KS"/>
    <property type="match status" value="1"/>
</dbReference>
<name>A0A8J8B9Z2_9ACTN</name>
<reference evidence="5" key="1">
    <citation type="submission" date="2021-04" db="EMBL/GenBank/DDBJ databases">
        <title>Genome based classification of Actinospica acidithermotolerans sp. nov., an actinobacterium isolated from an Indonesian hot spring.</title>
        <authorList>
            <person name="Kusuma A.B."/>
            <person name="Putra K.E."/>
            <person name="Nafisah S."/>
            <person name="Loh J."/>
            <person name="Nouioui I."/>
            <person name="Goodfellow M."/>
        </authorList>
    </citation>
    <scope>NUCLEOTIDE SEQUENCE</scope>
    <source>
        <strain evidence="5">DSM 45618</strain>
    </source>
</reference>
<evidence type="ECO:0000256" key="1">
    <source>
        <dbReference type="ARBA" id="ARBA00008467"/>
    </source>
</evidence>
<accession>A0A8J8B9Z2</accession>
<comment type="similarity">
    <text evidence="1 3">Belongs to the thiolase-like superfamily. Beta-ketoacyl-ACP synthases family.</text>
</comment>
<dbReference type="Proteomes" id="UP000677913">
    <property type="component" value="Unassembled WGS sequence"/>
</dbReference>
<dbReference type="PANTHER" id="PTHR11712:SF336">
    <property type="entry name" value="3-OXOACYL-[ACYL-CARRIER-PROTEIN] SYNTHASE, MITOCHONDRIAL"/>
    <property type="match status" value="1"/>
</dbReference>
<protein>
    <submittedName>
        <fullName evidence="5">Beta-ketoacyl-[acyl-carrier-protein] synthase family protein</fullName>
    </submittedName>
</protein>
<feature type="domain" description="Ketosynthase family 3 (KS3)" evidence="4">
    <location>
        <begin position="10"/>
        <end position="408"/>
    </location>
</feature>
<dbReference type="InterPro" id="IPR016039">
    <property type="entry name" value="Thiolase-like"/>
</dbReference>
<keyword evidence="2 3" id="KW-0808">Transferase</keyword>
<proteinExistence type="inferred from homology"/>
<evidence type="ECO:0000313" key="6">
    <source>
        <dbReference type="Proteomes" id="UP000677913"/>
    </source>
</evidence>